<dbReference type="EC" id="2.3.1.39" evidence="3"/>
<evidence type="ECO:0000256" key="9">
    <source>
        <dbReference type="ARBA" id="ARBA00023128"/>
    </source>
</evidence>
<dbReference type="Gene3D" id="3.30.70.250">
    <property type="entry name" value="Malonyl-CoA ACP transacylase, ACP-binding"/>
    <property type="match status" value="1"/>
</dbReference>
<comment type="pathway">
    <text evidence="2">Lipid metabolism; fatty acid biosynthesis.</text>
</comment>
<reference evidence="15" key="1">
    <citation type="submission" date="2010-06" db="EMBL/GenBank/DDBJ databases">
        <authorList>
            <person name="Jiang H."/>
            <person name="Abraham K."/>
            <person name="Ali S."/>
            <person name="Alsbrooks S.L."/>
            <person name="Anim B.N."/>
            <person name="Anosike U.S."/>
            <person name="Attaway T."/>
            <person name="Bandaranaike D.P."/>
            <person name="Battles P.K."/>
            <person name="Bell S.N."/>
            <person name="Bell A.V."/>
            <person name="Beltran B."/>
            <person name="Bickham C."/>
            <person name="Bustamante Y."/>
            <person name="Caleb T."/>
            <person name="Canada A."/>
            <person name="Cardenas V."/>
            <person name="Carter K."/>
            <person name="Chacko J."/>
            <person name="Chandrabose M.N."/>
            <person name="Chavez D."/>
            <person name="Chavez A."/>
            <person name="Chen L."/>
            <person name="Chu H.-S."/>
            <person name="Claassen K.J."/>
            <person name="Cockrell R."/>
            <person name="Collins M."/>
            <person name="Cooper J.A."/>
            <person name="Cree A."/>
            <person name="Curry S.M."/>
            <person name="Da Y."/>
            <person name="Dao M.D."/>
            <person name="Das B."/>
            <person name="Davila M.-L."/>
            <person name="Davy-Carroll L."/>
            <person name="Denson S."/>
            <person name="Dinh H."/>
            <person name="Ebong V.E."/>
            <person name="Edwards J.R."/>
            <person name="Egan A."/>
            <person name="El-Daye J."/>
            <person name="Escobedo L."/>
            <person name="Fernandez S."/>
            <person name="Fernando P.R."/>
            <person name="Flagg N."/>
            <person name="Forbes L.D."/>
            <person name="Fowler R.G."/>
            <person name="Fu Q."/>
            <person name="Gabisi R.A."/>
            <person name="Ganer J."/>
            <person name="Garbino Pronczuk A."/>
            <person name="Garcia R.M."/>
            <person name="Garner T."/>
            <person name="Garrett T.E."/>
            <person name="Gonzalez D.A."/>
            <person name="Hamid H."/>
            <person name="Hawkins E.S."/>
            <person name="Hirani K."/>
            <person name="Hogues M.E."/>
            <person name="Hollins B."/>
            <person name="Hsiao C.-H."/>
            <person name="Jabil R."/>
            <person name="James M.L."/>
            <person name="Jhangiani S.N."/>
            <person name="Johnson B."/>
            <person name="Johnson Q."/>
            <person name="Joshi V."/>
            <person name="Kalu J.B."/>
            <person name="Kam C."/>
            <person name="Kashfia A."/>
            <person name="Keebler J."/>
            <person name="Kisamo H."/>
            <person name="Kovar C.L."/>
            <person name="Lago L.A."/>
            <person name="Lai C.-Y."/>
            <person name="Laidlaw J."/>
            <person name="Lara F."/>
            <person name="Le T.-K."/>
            <person name="Lee S.L."/>
            <person name="Legall F.H."/>
            <person name="Lemon S.J."/>
            <person name="Lewis L.R."/>
            <person name="Li B."/>
            <person name="Liu Y."/>
            <person name="Liu Y.-S."/>
            <person name="Lopez J."/>
            <person name="Lozado R.J."/>
            <person name="Lu J."/>
            <person name="Madu R.C."/>
            <person name="Maheshwari M."/>
            <person name="Maheshwari R."/>
            <person name="Malloy K."/>
            <person name="Martinez E."/>
            <person name="Mathew T."/>
            <person name="Mercado I.C."/>
            <person name="Mercado C."/>
            <person name="Meyer B."/>
            <person name="Montgomery K."/>
            <person name="Morgan M.B."/>
            <person name="Munidasa M."/>
            <person name="Nazareth L.V."/>
            <person name="Nelson J."/>
            <person name="Ng B.M."/>
            <person name="Nguyen N.B."/>
            <person name="Nguyen P.Q."/>
            <person name="Nguyen T."/>
            <person name="Obregon M."/>
            <person name="Okwuonu G.O."/>
            <person name="Onwere C.G."/>
            <person name="Orozco G."/>
            <person name="Parra A."/>
            <person name="Patel S."/>
            <person name="Patil S."/>
            <person name="Perez A."/>
            <person name="Perez Y."/>
            <person name="Pham C."/>
            <person name="Primus E.L."/>
            <person name="Pu L.-L."/>
            <person name="Puazo M."/>
            <person name="Qin X."/>
            <person name="Quiroz J.B."/>
            <person name="Reese J."/>
            <person name="Richards S."/>
            <person name="Rives C.M."/>
            <person name="Robberts R."/>
            <person name="Ruiz S.J."/>
            <person name="Ruiz M.J."/>
            <person name="Santibanez J."/>
            <person name="Schneider B.W."/>
            <person name="Sisson I."/>
            <person name="Smith M."/>
            <person name="Sodergren E."/>
            <person name="Song X.-Z."/>
            <person name="Song B.B."/>
            <person name="Summersgill H."/>
            <person name="Thelus R."/>
            <person name="Thornton R.D."/>
            <person name="Trejos Z.Y."/>
            <person name="Usmani K."/>
            <person name="Vattathil S."/>
            <person name="Villasana D."/>
            <person name="Walker D.L."/>
            <person name="Wang S."/>
            <person name="Wang K."/>
            <person name="White C.S."/>
            <person name="Williams A.C."/>
            <person name="Williamson J."/>
            <person name="Wilson K."/>
            <person name="Woghiren I.O."/>
            <person name="Woodworth J.R."/>
            <person name="Worley K.C."/>
            <person name="Wright R.A."/>
            <person name="Wu W."/>
            <person name="Young L."/>
            <person name="Zhang L."/>
            <person name="Zhang J."/>
            <person name="Zhu Y."/>
            <person name="Muzny D.M."/>
            <person name="Weinstock G."/>
            <person name="Gibbs R.A."/>
        </authorList>
    </citation>
    <scope>NUCLEOTIDE SEQUENCE [LARGE SCALE GENOMIC DNA]</scope>
    <source>
        <strain evidence="15">LSR1</strain>
    </source>
</reference>
<protein>
    <recommendedName>
        <fullName evidence="3">[acyl-carrier-protein] S-malonyltransferase</fullName>
        <ecNumber evidence="3">2.3.1.39</ecNumber>
    </recommendedName>
    <alternativeName>
        <fullName evidence="12">[Acyl-carrier-protein] malonyltransferase</fullName>
    </alternativeName>
</protein>
<dbReference type="PANTHER" id="PTHR47170">
    <property type="entry name" value="MALONYL-COA ACP TRANSACYLASE, ACP-BINDING"/>
    <property type="match status" value="1"/>
</dbReference>
<dbReference type="KEGG" id="api:100159339"/>
<evidence type="ECO:0000256" key="1">
    <source>
        <dbReference type="ARBA" id="ARBA00004173"/>
    </source>
</evidence>
<organism evidence="14 15">
    <name type="scientific">Acyrthosiphon pisum</name>
    <name type="common">Pea aphid</name>
    <dbReference type="NCBI Taxonomy" id="7029"/>
    <lineage>
        <taxon>Eukaryota</taxon>
        <taxon>Metazoa</taxon>
        <taxon>Ecdysozoa</taxon>
        <taxon>Arthropoda</taxon>
        <taxon>Hexapoda</taxon>
        <taxon>Insecta</taxon>
        <taxon>Pterygota</taxon>
        <taxon>Neoptera</taxon>
        <taxon>Paraneoptera</taxon>
        <taxon>Hemiptera</taxon>
        <taxon>Sternorrhyncha</taxon>
        <taxon>Aphidomorpha</taxon>
        <taxon>Aphidoidea</taxon>
        <taxon>Aphididae</taxon>
        <taxon>Macrosiphini</taxon>
        <taxon>Acyrthosiphon</taxon>
    </lineage>
</organism>
<evidence type="ECO:0000313" key="14">
    <source>
        <dbReference type="EnsemblMetazoa" id="XP_029343275.1"/>
    </source>
</evidence>
<evidence type="ECO:0000256" key="6">
    <source>
        <dbReference type="ARBA" id="ARBA00022832"/>
    </source>
</evidence>
<dbReference type="InterPro" id="IPR014043">
    <property type="entry name" value="Acyl_transferase_dom"/>
</dbReference>
<dbReference type="RefSeq" id="XP_029343275.1">
    <property type="nucleotide sequence ID" value="XM_029487415.1"/>
</dbReference>
<keyword evidence="5" id="KW-0808">Transferase</keyword>
<dbReference type="SMART" id="SM00827">
    <property type="entry name" value="PKS_AT"/>
    <property type="match status" value="1"/>
</dbReference>
<dbReference type="AlphaFoldDB" id="A0A8R2NMA7"/>
<proteinExistence type="inferred from homology"/>
<dbReference type="Pfam" id="PF00698">
    <property type="entry name" value="Acyl_transf_1"/>
    <property type="match status" value="1"/>
</dbReference>
<dbReference type="InterPro" id="IPR016036">
    <property type="entry name" value="Malonyl_transacylase_ACP-bd"/>
</dbReference>
<evidence type="ECO:0000256" key="12">
    <source>
        <dbReference type="ARBA" id="ARBA00077751"/>
    </source>
</evidence>
<dbReference type="GeneID" id="100159339"/>
<dbReference type="Proteomes" id="UP000007819">
    <property type="component" value="Chromosome A1"/>
</dbReference>
<evidence type="ECO:0000256" key="4">
    <source>
        <dbReference type="ARBA" id="ARBA00022516"/>
    </source>
</evidence>
<dbReference type="EnsemblMetazoa" id="XM_029487415.1">
    <property type="protein sequence ID" value="XP_029343275.1"/>
    <property type="gene ID" value="LOC100159339"/>
</dbReference>
<evidence type="ECO:0000256" key="5">
    <source>
        <dbReference type="ARBA" id="ARBA00022679"/>
    </source>
</evidence>
<keyword evidence="6" id="KW-0276">Fatty acid metabolism</keyword>
<evidence type="ECO:0000256" key="3">
    <source>
        <dbReference type="ARBA" id="ARBA00013258"/>
    </source>
</evidence>
<name>A0A8R2NMA7_ACYPI</name>
<accession>A0A8R2NMA7</accession>
<dbReference type="OrthoDB" id="541883at2759"/>
<evidence type="ECO:0000256" key="8">
    <source>
        <dbReference type="ARBA" id="ARBA00023098"/>
    </source>
</evidence>
<evidence type="ECO:0000256" key="11">
    <source>
        <dbReference type="ARBA" id="ARBA00061523"/>
    </source>
</evidence>
<evidence type="ECO:0000256" key="2">
    <source>
        <dbReference type="ARBA" id="ARBA00005194"/>
    </source>
</evidence>
<keyword evidence="4" id="KW-0444">Lipid biosynthesis</keyword>
<dbReference type="SUPFAM" id="SSF52151">
    <property type="entry name" value="FabD/lysophospholipase-like"/>
    <property type="match status" value="1"/>
</dbReference>
<dbReference type="Gene3D" id="3.40.366.10">
    <property type="entry name" value="Malonyl-Coenzyme A Acyl Carrier Protein, domain 2"/>
    <property type="match status" value="1"/>
</dbReference>
<evidence type="ECO:0000313" key="15">
    <source>
        <dbReference type="Proteomes" id="UP000007819"/>
    </source>
</evidence>
<dbReference type="GO" id="GO:0006633">
    <property type="term" value="P:fatty acid biosynthetic process"/>
    <property type="evidence" value="ECO:0007669"/>
    <property type="project" value="UniProtKB-KW"/>
</dbReference>
<dbReference type="InterPro" id="IPR052760">
    <property type="entry name" value="Mitochondrial_malonyltrans"/>
</dbReference>
<dbReference type="FunFam" id="3.30.70.250:FF:000005">
    <property type="entry name" value="Malonyl-CoA-acyl carrier protein transacylase, mitochondrial"/>
    <property type="match status" value="1"/>
</dbReference>
<keyword evidence="8" id="KW-0443">Lipid metabolism</keyword>
<keyword evidence="15" id="KW-1185">Reference proteome</keyword>
<dbReference type="InterPro" id="IPR016035">
    <property type="entry name" value="Acyl_Trfase/lysoPLipase"/>
</dbReference>
<dbReference type="InterPro" id="IPR001227">
    <property type="entry name" value="Ac_transferase_dom_sf"/>
</dbReference>
<keyword evidence="10" id="KW-0275">Fatty acid biosynthesis</keyword>
<dbReference type="GO" id="GO:0004314">
    <property type="term" value="F:[acyl-carrier-protein] S-malonyltransferase activity"/>
    <property type="evidence" value="ECO:0007669"/>
    <property type="project" value="UniProtKB-EC"/>
</dbReference>
<dbReference type="GO" id="GO:0005739">
    <property type="term" value="C:mitochondrion"/>
    <property type="evidence" value="ECO:0007669"/>
    <property type="project" value="UniProtKB-SubCell"/>
</dbReference>
<keyword evidence="9" id="KW-0496">Mitochondrion</keyword>
<evidence type="ECO:0000256" key="7">
    <source>
        <dbReference type="ARBA" id="ARBA00022946"/>
    </source>
</evidence>
<dbReference type="SUPFAM" id="SSF55048">
    <property type="entry name" value="Probable ACP-binding domain of malonyl-CoA ACP transacylase"/>
    <property type="match status" value="1"/>
</dbReference>
<comment type="subcellular location">
    <subcellularLocation>
        <location evidence="1">Mitochondrion</location>
    </subcellularLocation>
</comment>
<feature type="domain" description="Malonyl-CoA:ACP transacylase (MAT)" evidence="13">
    <location>
        <begin position="1"/>
        <end position="225"/>
    </location>
</feature>
<reference evidence="14" key="2">
    <citation type="submission" date="2022-06" db="UniProtKB">
        <authorList>
            <consortium name="EnsemblMetazoa"/>
        </authorList>
    </citation>
    <scope>IDENTIFICATION</scope>
</reference>
<evidence type="ECO:0000259" key="13">
    <source>
        <dbReference type="SMART" id="SM00827"/>
    </source>
</evidence>
<keyword evidence="7" id="KW-0809">Transit peptide</keyword>
<dbReference type="PANTHER" id="PTHR47170:SF2">
    <property type="entry name" value="MALONYL-COA:ACP TRANSACYLASE (MAT) DOMAIN-CONTAINING PROTEIN"/>
    <property type="match status" value="1"/>
</dbReference>
<sequence length="228" mass="25479">MAVAGYSIGEFAALTFAGCFSFEQAVSLVKIRAEAMHYASEIEPGGMANIYIKPDSKLNYGLKMARDWCLDKGIEKPVCSISNYLNPDCKVVAGHLEALKYLESNLKQYNLRKMQRLNVSGAFHTDLMRPAVEPFAAALYNIKIAEPLIAVHSNIDGKRYQNSAQVFRNLPKQIYKPVKWEQTLHILYERPVGSNFPDTFECGPGSTLRSLLKTVNSKAHSTCKNIDI</sequence>
<evidence type="ECO:0000256" key="10">
    <source>
        <dbReference type="ARBA" id="ARBA00023160"/>
    </source>
</evidence>
<comment type="similarity">
    <text evidence="11">Belongs to the type II malonyltransferase family.</text>
</comment>